<dbReference type="Proteomes" id="UP000240739">
    <property type="component" value="Unassembled WGS sequence"/>
</dbReference>
<keyword evidence="3" id="KW-0223">Dioxygenase</keyword>
<dbReference type="AlphaFoldDB" id="A0A2T4UJS3"/>
<feature type="compositionally biased region" description="Low complexity" evidence="1">
    <location>
        <begin position="50"/>
        <end position="78"/>
    </location>
</feature>
<proteinExistence type="predicted"/>
<dbReference type="PANTHER" id="PTHR34315">
    <property type="match status" value="1"/>
</dbReference>
<dbReference type="InterPro" id="IPR015889">
    <property type="entry name" value="Intradiol_dOase_core"/>
</dbReference>
<dbReference type="Pfam" id="PF00775">
    <property type="entry name" value="Dioxygenase_C"/>
    <property type="match status" value="1"/>
</dbReference>
<dbReference type="Gene3D" id="2.60.130.10">
    <property type="entry name" value="Aromatic compound dioxygenase"/>
    <property type="match status" value="1"/>
</dbReference>
<feature type="domain" description="Intradiol ring-cleavage dioxygenases" evidence="2">
    <location>
        <begin position="114"/>
        <end position="193"/>
    </location>
</feature>
<keyword evidence="4" id="KW-1185">Reference proteome</keyword>
<dbReference type="GO" id="GO:0016702">
    <property type="term" value="F:oxidoreductase activity, acting on single donors with incorporation of molecular oxygen, incorporation of two atoms of oxygen"/>
    <property type="evidence" value="ECO:0007669"/>
    <property type="project" value="InterPro"/>
</dbReference>
<dbReference type="PANTHER" id="PTHR34315:SF1">
    <property type="entry name" value="INTRADIOL RING-CLEAVAGE DIOXYGENASES DOMAIN-CONTAINING PROTEIN-RELATED"/>
    <property type="match status" value="1"/>
</dbReference>
<evidence type="ECO:0000256" key="1">
    <source>
        <dbReference type="SAM" id="MobiDB-lite"/>
    </source>
</evidence>
<dbReference type="EMBL" id="PYYB01000001">
    <property type="protein sequence ID" value="PTL59496.1"/>
    <property type="molecule type" value="Genomic_DNA"/>
</dbReference>
<gene>
    <name evidence="3" type="ORF">C7Y72_07470</name>
</gene>
<evidence type="ECO:0000313" key="4">
    <source>
        <dbReference type="Proteomes" id="UP000240739"/>
    </source>
</evidence>
<reference evidence="3 4" key="1">
    <citation type="submission" date="2018-03" db="EMBL/GenBank/DDBJ databases">
        <title>Aquarubrobacter algicola gen. nov., sp. nov., a novel actinobacterium isolated from shallow eutrophic lake during the end of cyanobacterial harmful algal blooms.</title>
        <authorList>
            <person name="Chun S.J."/>
        </authorList>
    </citation>
    <scope>NUCLEOTIDE SEQUENCE [LARGE SCALE GENOMIC DNA]</scope>
    <source>
        <strain evidence="3 4">Seoho-28</strain>
    </source>
</reference>
<comment type="caution">
    <text evidence="3">The sequence shown here is derived from an EMBL/GenBank/DDBJ whole genome shotgun (WGS) entry which is preliminary data.</text>
</comment>
<evidence type="ECO:0000313" key="3">
    <source>
        <dbReference type="EMBL" id="PTL59496.1"/>
    </source>
</evidence>
<keyword evidence="3" id="KW-0560">Oxidoreductase</keyword>
<organism evidence="3 4">
    <name type="scientific">Paraconexibacter algicola</name>
    <dbReference type="NCBI Taxonomy" id="2133960"/>
    <lineage>
        <taxon>Bacteria</taxon>
        <taxon>Bacillati</taxon>
        <taxon>Actinomycetota</taxon>
        <taxon>Thermoleophilia</taxon>
        <taxon>Solirubrobacterales</taxon>
        <taxon>Paraconexibacteraceae</taxon>
        <taxon>Paraconexibacter</taxon>
    </lineage>
</organism>
<feature type="region of interest" description="Disordered" evidence="1">
    <location>
        <begin position="47"/>
        <end position="98"/>
    </location>
</feature>
<sequence length="282" mass="28713">MAAMSDHHEHEHDLGLSHDLPIMVSRRRALGIFGAGIGAVLAGCGSSDKGASTGTTTSSSATSTTATTTGSAASSTSAVPEETGGPFPGDGTNGPNVLTESGVVRQDIRTSIGDASGTATGAEATVALKLIDVQGGGGPLAGAAIYIWHCTADGKYSLYEDDVAGENFLRGVQESDADGNVTFTTIYPGTYAGRWPHIHFEVYESLEAATTASQKLRTSQIALPQEACEKVYAAGGYGNSAANLAQLSIDTDMVFSDGYGTQLATVTGAPGDGLTMRLNIGV</sequence>
<dbReference type="OrthoDB" id="9800887at2"/>
<name>A0A2T4UJS3_9ACTN</name>
<accession>A0A2T4UJS3</accession>
<dbReference type="InterPro" id="IPR000627">
    <property type="entry name" value="Intradiol_dOase_C"/>
</dbReference>
<dbReference type="SUPFAM" id="SSF49482">
    <property type="entry name" value="Aromatic compound dioxygenase"/>
    <property type="match status" value="1"/>
</dbReference>
<dbReference type="GO" id="GO:0008199">
    <property type="term" value="F:ferric iron binding"/>
    <property type="evidence" value="ECO:0007669"/>
    <property type="project" value="InterPro"/>
</dbReference>
<evidence type="ECO:0000259" key="2">
    <source>
        <dbReference type="Pfam" id="PF00775"/>
    </source>
</evidence>
<protein>
    <submittedName>
        <fullName evidence="3">Intradiol ring-cleavage dioxygenase</fullName>
    </submittedName>
</protein>